<feature type="domain" description="Prohead serine protease" evidence="4">
    <location>
        <begin position="31"/>
        <end position="173"/>
    </location>
</feature>
<dbReference type="EMBL" id="JACTUZ010000019">
    <property type="protein sequence ID" value="MBC9176772.1"/>
    <property type="molecule type" value="Genomic_DNA"/>
</dbReference>
<dbReference type="SUPFAM" id="SSF50789">
    <property type="entry name" value="Herpes virus serine proteinase, assemblin"/>
    <property type="match status" value="1"/>
</dbReference>
<evidence type="ECO:0000256" key="3">
    <source>
        <dbReference type="ARBA" id="ARBA00022801"/>
    </source>
</evidence>
<dbReference type="Pfam" id="PF04586">
    <property type="entry name" value="Peptidase_S78"/>
    <property type="match status" value="1"/>
</dbReference>
<name>A0ABR7R527_9PROT</name>
<accession>A0ABR7R527</accession>
<protein>
    <submittedName>
        <fullName evidence="5">HK97 family phage prohead protease</fullName>
    </submittedName>
</protein>
<dbReference type="Proteomes" id="UP000603940">
    <property type="component" value="Unassembled WGS sequence"/>
</dbReference>
<evidence type="ECO:0000313" key="6">
    <source>
        <dbReference type="Proteomes" id="UP000603940"/>
    </source>
</evidence>
<proteinExistence type="predicted"/>
<dbReference type="RefSeq" id="WP_187777916.1">
    <property type="nucleotide sequence ID" value="NZ_JACTUZ010000019.1"/>
</dbReference>
<keyword evidence="3" id="KW-0378">Hydrolase</keyword>
<keyword evidence="2 5" id="KW-0645">Protease</keyword>
<evidence type="ECO:0000256" key="2">
    <source>
        <dbReference type="ARBA" id="ARBA00022670"/>
    </source>
</evidence>
<keyword evidence="1" id="KW-1188">Viral release from host cell</keyword>
<evidence type="ECO:0000256" key="1">
    <source>
        <dbReference type="ARBA" id="ARBA00022612"/>
    </source>
</evidence>
<dbReference type="NCBIfam" id="TIGR01543">
    <property type="entry name" value="proheadase_HK97"/>
    <property type="match status" value="1"/>
</dbReference>
<dbReference type="GO" id="GO:0008233">
    <property type="term" value="F:peptidase activity"/>
    <property type="evidence" value="ECO:0007669"/>
    <property type="project" value="UniProtKB-KW"/>
</dbReference>
<evidence type="ECO:0000259" key="4">
    <source>
        <dbReference type="Pfam" id="PF04586"/>
    </source>
</evidence>
<dbReference type="GO" id="GO:0006508">
    <property type="term" value="P:proteolysis"/>
    <property type="evidence" value="ECO:0007669"/>
    <property type="project" value="UniProtKB-KW"/>
</dbReference>
<organism evidence="5 6">
    <name type="scientific">Pseudoroseomonas ludipueritiae</name>
    <dbReference type="NCBI Taxonomy" id="198093"/>
    <lineage>
        <taxon>Bacteria</taxon>
        <taxon>Pseudomonadati</taxon>
        <taxon>Pseudomonadota</taxon>
        <taxon>Alphaproteobacteria</taxon>
        <taxon>Acetobacterales</taxon>
        <taxon>Acetobacteraceae</taxon>
        <taxon>Pseudoroseomonas</taxon>
    </lineage>
</organism>
<sequence>MRWGAASRATGAALEVRDGFGGRKTLDFGLEVKEVAADGTFSGYGSVFGVLDSYSDRIAPGAFKASLAEHRSAGTLPALLWQHDQRQPIGVYTSIREDERGLYVEGKLALKTRQGAEAHELLQMKAISGLSIGFATVKSERDEKSGIRTLKQVDLWEVSLVTFPANGAARVSNVKAADRIRLPKEFEAFLREEGGYSHSQARAIASVGFKAAMDLRDEEAGGVSDLMDSLRALQGSLSST</sequence>
<evidence type="ECO:0000313" key="5">
    <source>
        <dbReference type="EMBL" id="MBC9176772.1"/>
    </source>
</evidence>
<reference evidence="5 6" key="1">
    <citation type="journal article" date="2009" name="Int. J. Syst. Evol. Microbiol.">
        <title>Transfer of Teichococcus ludipueritiae and Muricoccus roseus to the genus Roseomonas, as Roseomonas ludipueritiae comb. nov. and Roseomonas rosea comb. nov., respectively, and emended description of the genus Roseomonas.</title>
        <authorList>
            <person name="Sanchez-Porro C."/>
            <person name="Gallego V."/>
            <person name="Busse H.J."/>
            <person name="Kampfer P."/>
            <person name="Ventosa A."/>
        </authorList>
    </citation>
    <scope>NUCLEOTIDE SEQUENCE [LARGE SCALE GENOMIC DNA]</scope>
    <source>
        <strain evidence="5 6">DSM 14915</strain>
    </source>
</reference>
<comment type="caution">
    <text evidence="5">The sequence shown here is derived from an EMBL/GenBank/DDBJ whole genome shotgun (WGS) entry which is preliminary data.</text>
</comment>
<keyword evidence="6" id="KW-1185">Reference proteome</keyword>
<gene>
    <name evidence="5" type="ORF">IBL25_07420</name>
</gene>
<dbReference type="InterPro" id="IPR006433">
    <property type="entry name" value="Prohead_protease"/>
</dbReference>
<dbReference type="InterPro" id="IPR054613">
    <property type="entry name" value="Peptidase_S78_dom"/>
</dbReference>